<accession>V6HCM4</accession>
<sequence>MAFVKTSAVEEPNTDWLAPPPKTPPIPPFPVWIITSRIRKRLTKTKRTRIVPVINPILQKSYIVSGRFAG</sequence>
<gene>
    <name evidence="2" type="ORF">LEP1GSC047_2635</name>
</gene>
<dbReference type="EMBL" id="AHMM02000017">
    <property type="protein sequence ID" value="EQA36648.1"/>
    <property type="molecule type" value="Genomic_DNA"/>
</dbReference>
<dbReference type="STRING" id="1049790.LEP1GSC047_2635"/>
<evidence type="ECO:0000256" key="1">
    <source>
        <dbReference type="SAM" id="MobiDB-lite"/>
    </source>
</evidence>
<evidence type="ECO:0000313" key="3">
    <source>
        <dbReference type="Proteomes" id="UP000018719"/>
    </source>
</evidence>
<evidence type="ECO:0000313" key="2">
    <source>
        <dbReference type="EMBL" id="EQA36648.1"/>
    </source>
</evidence>
<dbReference type="Proteomes" id="UP000018719">
    <property type="component" value="Unassembled WGS sequence"/>
</dbReference>
<feature type="region of interest" description="Disordered" evidence="1">
    <location>
        <begin position="1"/>
        <end position="22"/>
    </location>
</feature>
<name>V6HCM4_9LEPT</name>
<dbReference type="AlphaFoldDB" id="V6HCM4"/>
<reference evidence="2 3" key="1">
    <citation type="submission" date="2013-05" db="EMBL/GenBank/DDBJ databases">
        <authorList>
            <person name="Harkins D.M."/>
            <person name="Durkin A.S."/>
            <person name="Brinkac L.M."/>
            <person name="Haft D.H."/>
            <person name="Selengut J.D."/>
            <person name="Sanka R."/>
            <person name="DePew J."/>
            <person name="Purushe J."/>
            <person name="Hartskeerl R.A."/>
            <person name="Ahmed A."/>
            <person name="van der Linden H."/>
            <person name="Goris M.G.A."/>
            <person name="Vinetz J.M."/>
            <person name="Sutton G.G."/>
            <person name="Nierman W.C."/>
            <person name="Fouts D.E."/>
        </authorList>
    </citation>
    <scope>NUCLEOTIDE SEQUENCE [LARGE SCALE GENOMIC DNA]</scope>
    <source>
        <strain evidence="2 3">10</strain>
    </source>
</reference>
<comment type="caution">
    <text evidence="2">The sequence shown here is derived from an EMBL/GenBank/DDBJ whole genome shotgun (WGS) entry which is preliminary data.</text>
</comment>
<protein>
    <submittedName>
        <fullName evidence="2">Uncharacterized protein</fullName>
    </submittedName>
</protein>
<organism evidence="2 3">
    <name type="scientific">Leptospira inadai serovar Lyme str. 10</name>
    <dbReference type="NCBI Taxonomy" id="1049790"/>
    <lineage>
        <taxon>Bacteria</taxon>
        <taxon>Pseudomonadati</taxon>
        <taxon>Spirochaetota</taxon>
        <taxon>Spirochaetia</taxon>
        <taxon>Leptospirales</taxon>
        <taxon>Leptospiraceae</taxon>
        <taxon>Leptospira</taxon>
    </lineage>
</organism>
<proteinExistence type="predicted"/>